<organism evidence="2 3">
    <name type="scientific">Rhizophlyctis rosea</name>
    <dbReference type="NCBI Taxonomy" id="64517"/>
    <lineage>
        <taxon>Eukaryota</taxon>
        <taxon>Fungi</taxon>
        <taxon>Fungi incertae sedis</taxon>
        <taxon>Chytridiomycota</taxon>
        <taxon>Chytridiomycota incertae sedis</taxon>
        <taxon>Chytridiomycetes</taxon>
        <taxon>Rhizophlyctidales</taxon>
        <taxon>Rhizophlyctidaceae</taxon>
        <taxon>Rhizophlyctis</taxon>
    </lineage>
</organism>
<evidence type="ECO:0000313" key="2">
    <source>
        <dbReference type="EMBL" id="KAJ3046861.1"/>
    </source>
</evidence>
<protein>
    <submittedName>
        <fullName evidence="2">Uncharacterized protein</fullName>
    </submittedName>
</protein>
<reference evidence="2" key="1">
    <citation type="submission" date="2020-05" db="EMBL/GenBank/DDBJ databases">
        <title>Phylogenomic resolution of chytrid fungi.</title>
        <authorList>
            <person name="Stajich J.E."/>
            <person name="Amses K."/>
            <person name="Simmons R."/>
            <person name="Seto K."/>
            <person name="Myers J."/>
            <person name="Bonds A."/>
            <person name="Quandt C.A."/>
            <person name="Barry K."/>
            <person name="Liu P."/>
            <person name="Grigoriev I."/>
            <person name="Longcore J.E."/>
            <person name="James T.Y."/>
        </authorList>
    </citation>
    <scope>NUCLEOTIDE SEQUENCE</scope>
    <source>
        <strain evidence="2">JEL0318</strain>
    </source>
</reference>
<dbReference type="Proteomes" id="UP001212841">
    <property type="component" value="Unassembled WGS sequence"/>
</dbReference>
<feature type="compositionally biased region" description="Acidic residues" evidence="1">
    <location>
        <begin position="44"/>
        <end position="88"/>
    </location>
</feature>
<name>A0AAD5S5L9_9FUNG</name>
<dbReference type="AlphaFoldDB" id="A0AAD5S5L9"/>
<feature type="region of interest" description="Disordered" evidence="1">
    <location>
        <begin position="1"/>
        <end position="98"/>
    </location>
</feature>
<keyword evidence="3" id="KW-1185">Reference proteome</keyword>
<dbReference type="EMBL" id="JADGJD010001077">
    <property type="protein sequence ID" value="KAJ3046861.1"/>
    <property type="molecule type" value="Genomic_DNA"/>
</dbReference>
<evidence type="ECO:0000256" key="1">
    <source>
        <dbReference type="SAM" id="MobiDB-lite"/>
    </source>
</evidence>
<accession>A0AAD5S5L9</accession>
<proteinExistence type="predicted"/>
<gene>
    <name evidence="2" type="ORF">HK097_000445</name>
</gene>
<sequence>MLATGDQSIVKGEDVKVVEDPMLTEDEDTTKSLTIKDLLKSEMPEEDDEDEEYKPIDVDDEGSEDEASDHEDDEKADEEDHDMMEELNDIMKDSISLQNQGVLRSGRSVGAYRNSTIMQDFASDDEADEDYQVSEDDSDSDSEDDADEEEADDDAAELSKEEVQDTVVNTAGTFDASEKLLMTPSKVLRHGKQIEPVNREEIGVSDLATRIQELMQQSGQETTLVR</sequence>
<feature type="region of interest" description="Disordered" evidence="1">
    <location>
        <begin position="117"/>
        <end position="171"/>
    </location>
</feature>
<evidence type="ECO:0000313" key="3">
    <source>
        <dbReference type="Proteomes" id="UP001212841"/>
    </source>
</evidence>
<comment type="caution">
    <text evidence="2">The sequence shown here is derived from an EMBL/GenBank/DDBJ whole genome shotgun (WGS) entry which is preliminary data.</text>
</comment>
<feature type="compositionally biased region" description="Acidic residues" evidence="1">
    <location>
        <begin position="122"/>
        <end position="156"/>
    </location>
</feature>